<evidence type="ECO:0000256" key="1">
    <source>
        <dbReference type="SAM" id="MobiDB-lite"/>
    </source>
</evidence>
<evidence type="ECO:0000313" key="3">
    <source>
        <dbReference type="Proteomes" id="UP001152519"/>
    </source>
</evidence>
<proteinExistence type="predicted"/>
<protein>
    <submittedName>
        <fullName evidence="2">Uncharacterized protein</fullName>
    </submittedName>
</protein>
<feature type="region of interest" description="Disordered" evidence="1">
    <location>
        <begin position="289"/>
        <end position="337"/>
    </location>
</feature>
<keyword evidence="3" id="KW-1185">Reference proteome</keyword>
<feature type="compositionally biased region" description="Low complexity" evidence="1">
    <location>
        <begin position="297"/>
        <end position="310"/>
    </location>
</feature>
<comment type="caution">
    <text evidence="2">The sequence shown here is derived from an EMBL/GenBank/DDBJ whole genome shotgun (WGS) entry which is preliminary data.</text>
</comment>
<dbReference type="AlphaFoldDB" id="A0A9W4DS08"/>
<evidence type="ECO:0000313" key="2">
    <source>
        <dbReference type="EMBL" id="CAG6392466.1"/>
    </source>
</evidence>
<feature type="compositionally biased region" description="Low complexity" evidence="1">
    <location>
        <begin position="14"/>
        <end position="25"/>
    </location>
</feature>
<dbReference type="EMBL" id="CAJSLV010000045">
    <property type="protein sequence ID" value="CAG6392466.1"/>
    <property type="molecule type" value="Genomic_DNA"/>
</dbReference>
<gene>
    <name evidence="2" type="ORF">SCOCK_170024</name>
</gene>
<reference evidence="2" key="1">
    <citation type="submission" date="2021-05" db="EMBL/GenBank/DDBJ databases">
        <authorList>
            <person name="Arsene-Ploetze F."/>
        </authorList>
    </citation>
    <scope>NUCLEOTIDE SEQUENCE</scope>
    <source>
        <strain evidence="2">DSM 42138</strain>
    </source>
</reference>
<feature type="region of interest" description="Disordered" evidence="1">
    <location>
        <begin position="1"/>
        <end position="50"/>
    </location>
</feature>
<name>A0A9W4DS08_9ACTN</name>
<accession>A0A9W4DS08</accession>
<feature type="compositionally biased region" description="Low complexity" evidence="1">
    <location>
        <begin position="32"/>
        <end position="50"/>
    </location>
</feature>
<sequence>MVTTKTGGAGRPGVSGTAGTTGVAGRARRATEVAGARRTRAAGLRGAAPGGPRTLTLNRAREELGLEFPDFELAVQLGEIVTVGGGTDRPRVTEEEIARLRDTGGGTQALLARIRLVNTTEGAEFLGISRDRLLRLTRAGCVRPVRWYVNRYRALVWLYLACELRDFAADSPALLAGRLPAAVRESADGEDCRPRGWRSRRVAQLARDAWDPWEEAAVWAALLGPEMTESAVPDPYERSRLRGIHQVLPPGRPGPLADAALIGRLATADHPDEIALGLVALADALGRARDRDPVPRPASAAPAAPPVRAAQSGPVPAPVDPPAHVSTSGPALWLAEDRPRRSLRRLLRGRRQVTDG</sequence>
<dbReference type="InterPro" id="IPR045652">
    <property type="entry name" value="DUF6397"/>
</dbReference>
<dbReference type="Proteomes" id="UP001152519">
    <property type="component" value="Unassembled WGS sequence"/>
</dbReference>
<dbReference type="Pfam" id="PF19934">
    <property type="entry name" value="DUF6397"/>
    <property type="match status" value="1"/>
</dbReference>
<organism evidence="2 3">
    <name type="scientific">Actinacidiphila cocklensis</name>
    <dbReference type="NCBI Taxonomy" id="887465"/>
    <lineage>
        <taxon>Bacteria</taxon>
        <taxon>Bacillati</taxon>
        <taxon>Actinomycetota</taxon>
        <taxon>Actinomycetes</taxon>
        <taxon>Kitasatosporales</taxon>
        <taxon>Streptomycetaceae</taxon>
        <taxon>Actinacidiphila</taxon>
    </lineage>
</organism>